<dbReference type="GO" id="GO:0008198">
    <property type="term" value="F:ferrous iron binding"/>
    <property type="evidence" value="ECO:0007669"/>
    <property type="project" value="InterPro"/>
</dbReference>
<evidence type="ECO:0000313" key="13">
    <source>
        <dbReference type="Proteomes" id="UP001220662"/>
    </source>
</evidence>
<gene>
    <name evidence="10" type="primary">mhpB</name>
    <name evidence="12" type="ORF">P3W55_17560</name>
</gene>
<evidence type="ECO:0000256" key="1">
    <source>
        <dbReference type="ARBA" id="ARBA00001748"/>
    </source>
</evidence>
<dbReference type="GO" id="GO:0019380">
    <property type="term" value="P:3-phenylpropionate catabolic process"/>
    <property type="evidence" value="ECO:0007669"/>
    <property type="project" value="UniProtKB-UniRule"/>
</dbReference>
<keyword evidence="7 10" id="KW-0223">Dioxygenase</keyword>
<reference evidence="12" key="1">
    <citation type="submission" date="2023-03" db="EMBL/GenBank/DDBJ databases">
        <title>Draft assemblies of triclosan tolerant bacteria isolated from returned activated sludge.</title>
        <authorList>
            <person name="Van Hamelsveld S."/>
        </authorList>
    </citation>
    <scope>NUCLEOTIDE SEQUENCE</scope>
    <source>
        <strain evidence="12">GW210015_S63</strain>
    </source>
</reference>
<evidence type="ECO:0000256" key="10">
    <source>
        <dbReference type="HAMAP-Rule" id="MF_01653"/>
    </source>
</evidence>
<comment type="subunit">
    <text evidence="5 10">Homotetramer.</text>
</comment>
<dbReference type="SUPFAM" id="SSF53213">
    <property type="entry name" value="LigB-like"/>
    <property type="match status" value="1"/>
</dbReference>
<keyword evidence="8 10" id="KW-0560">Oxidoreductase</keyword>
<dbReference type="Pfam" id="PF02900">
    <property type="entry name" value="LigB"/>
    <property type="match status" value="1"/>
</dbReference>
<evidence type="ECO:0000256" key="8">
    <source>
        <dbReference type="ARBA" id="ARBA00023002"/>
    </source>
</evidence>
<sequence>MTLALCALSHSPLFGINDPGPETLAGVEAALDTMRAFVRAFDPELTVVFGPDHFNGVFYDLMPAFCIGSGAVSVGDWGTEPGPLPVDRQAARRLVQAVLDAGVDVAQSERLQVDHGVVQPLEFLFGKHSAQPLVPVFVNAVGLPLGPLQRVRLLGEAIGREASSWGRRVLVIASGGLSHDPPVPRLEGATPEVAARLIDGRNPSPEARAQRQQRVIEAGKAHALGDSPFQPINPEFDAQVMATLASGRLTEADRWSNEWIERSGGHSGHEIRAWLAAFAALSARGRYRVTNQWYWPVDEWMTGFGMMTAVEEN</sequence>
<comment type="catalytic activity">
    <reaction evidence="1 10">
        <text>(2E)-3-(2,3-dihydroxyphenyl)prop-2-enoate + O2 = (2Z,4E,7E)-2-hydroxy-6-oxonona-2,4,7-trienedioate + H(+)</text>
        <dbReference type="Rhea" id="RHEA:25054"/>
        <dbReference type="ChEBI" id="CHEBI:15378"/>
        <dbReference type="ChEBI" id="CHEBI:15379"/>
        <dbReference type="ChEBI" id="CHEBI:58642"/>
        <dbReference type="ChEBI" id="CHEBI:66888"/>
        <dbReference type="EC" id="1.13.11.16"/>
    </reaction>
</comment>
<dbReference type="EC" id="1.13.11.16" evidence="10"/>
<dbReference type="Gene3D" id="3.40.830.10">
    <property type="entry name" value="LigB-like"/>
    <property type="match status" value="1"/>
</dbReference>
<evidence type="ECO:0000259" key="11">
    <source>
        <dbReference type="Pfam" id="PF02900"/>
    </source>
</evidence>
<evidence type="ECO:0000256" key="2">
    <source>
        <dbReference type="ARBA" id="ARBA00001843"/>
    </source>
</evidence>
<dbReference type="CDD" id="cd07365">
    <property type="entry name" value="MhpB_like"/>
    <property type="match status" value="1"/>
</dbReference>
<keyword evidence="9 10" id="KW-0408">Iron</keyword>
<evidence type="ECO:0000256" key="7">
    <source>
        <dbReference type="ARBA" id="ARBA00022964"/>
    </source>
</evidence>
<proteinExistence type="inferred from homology"/>
<evidence type="ECO:0000256" key="5">
    <source>
        <dbReference type="ARBA" id="ARBA00011881"/>
    </source>
</evidence>
<accession>A0AAW6PAH1</accession>
<dbReference type="AlphaFoldDB" id="A0AAW6PAH1"/>
<comment type="catalytic activity">
    <reaction evidence="2 10">
        <text>3-(2,3-dihydroxyphenyl)propanoate + O2 = (2Z,4E)-2-hydroxy-6-oxonona-2,4-dienedioate + H(+)</text>
        <dbReference type="Rhea" id="RHEA:23840"/>
        <dbReference type="ChEBI" id="CHEBI:15378"/>
        <dbReference type="ChEBI" id="CHEBI:15379"/>
        <dbReference type="ChEBI" id="CHEBI:46951"/>
        <dbReference type="ChEBI" id="CHEBI:66887"/>
        <dbReference type="EC" id="1.13.11.16"/>
    </reaction>
</comment>
<dbReference type="EMBL" id="JARJLR010000281">
    <property type="protein sequence ID" value="MDF3843522.1"/>
    <property type="molecule type" value="Genomic_DNA"/>
</dbReference>
<feature type="active site" description="Proton donor" evidence="10">
    <location>
        <position position="115"/>
    </location>
</feature>
<dbReference type="HAMAP" id="MF_01653">
    <property type="entry name" value="MhpB"/>
    <property type="match status" value="1"/>
</dbReference>
<comment type="pathway">
    <text evidence="3 10">Aromatic compound metabolism; 3-phenylpropanoate degradation.</text>
</comment>
<dbReference type="InterPro" id="IPR004183">
    <property type="entry name" value="Xdiol_dOase_suB"/>
</dbReference>
<evidence type="ECO:0000256" key="3">
    <source>
        <dbReference type="ARBA" id="ARBA00005207"/>
    </source>
</evidence>
<comment type="cofactor">
    <cofactor evidence="10">
        <name>Fe(2+)</name>
        <dbReference type="ChEBI" id="CHEBI:29033"/>
    </cofactor>
</comment>
<protein>
    <recommendedName>
        <fullName evidence="10">2,3-dihydroxyphenylpropionate/2,3-dihydroxicinnamic acid 1,2-dioxygenase</fullName>
        <ecNumber evidence="10">1.13.11.16</ecNumber>
    </recommendedName>
    <alternativeName>
        <fullName evidence="10">3-carboxyethylcatechol 2,3-dioxygenase</fullName>
    </alternativeName>
</protein>
<dbReference type="NCBIfam" id="NF009910">
    <property type="entry name" value="PRK13370.1-4"/>
    <property type="match status" value="1"/>
</dbReference>
<evidence type="ECO:0000256" key="6">
    <source>
        <dbReference type="ARBA" id="ARBA00022797"/>
    </source>
</evidence>
<dbReference type="RefSeq" id="WP_276215093.1">
    <property type="nucleotide sequence ID" value="NZ_JARJLR010000281.1"/>
</dbReference>
<feature type="domain" description="Extradiol ring-cleavage dioxygenase class III enzyme subunit B" evidence="11">
    <location>
        <begin position="7"/>
        <end position="304"/>
    </location>
</feature>
<evidence type="ECO:0000313" key="12">
    <source>
        <dbReference type="EMBL" id="MDF3843522.1"/>
    </source>
</evidence>
<feature type="active site" description="Proton acceptor" evidence="10">
    <location>
        <position position="179"/>
    </location>
</feature>
<name>A0AAW6PAH1_9PSED</name>
<dbReference type="GO" id="GO:0047070">
    <property type="term" value="F:3-carboxyethylcatechol 2,3-dioxygenase activity"/>
    <property type="evidence" value="ECO:0007669"/>
    <property type="project" value="UniProtKB-UniRule"/>
</dbReference>
<dbReference type="InterPro" id="IPR023789">
    <property type="entry name" value="DHPP/DHXA_dioxygenase"/>
</dbReference>
<comment type="similarity">
    <text evidence="4 10">Belongs to the LigB/MhpB extradiol dioxygenase family.</text>
</comment>
<evidence type="ECO:0000256" key="4">
    <source>
        <dbReference type="ARBA" id="ARBA00007030"/>
    </source>
</evidence>
<evidence type="ECO:0000256" key="9">
    <source>
        <dbReference type="ARBA" id="ARBA00023004"/>
    </source>
</evidence>
<organism evidence="12 13">
    <name type="scientific">Pseudomonas citronellolis</name>
    <dbReference type="NCBI Taxonomy" id="53408"/>
    <lineage>
        <taxon>Bacteria</taxon>
        <taxon>Pseudomonadati</taxon>
        <taxon>Pseudomonadota</taxon>
        <taxon>Gammaproteobacteria</taxon>
        <taxon>Pseudomonadales</taxon>
        <taxon>Pseudomonadaceae</taxon>
        <taxon>Pseudomonas</taxon>
    </lineage>
</organism>
<comment type="function">
    <text evidence="10">Catalyzes the non-heme iron(II)-dependent oxidative cleavage of 2,3-dihydroxyphenylpropionic acid and 2,3-dihydroxicinnamic acid into 2-hydroxy-6-ketononadienedioate and 2-hydroxy-6-ketononatrienedioate, respectively.</text>
</comment>
<comment type="caution">
    <text evidence="12">The sequence shown here is derived from an EMBL/GenBank/DDBJ whole genome shotgun (WGS) entry which is preliminary data.</text>
</comment>
<keyword evidence="6 10" id="KW-0058">Aromatic hydrocarbons catabolism</keyword>
<dbReference type="Proteomes" id="UP001220662">
    <property type="component" value="Unassembled WGS sequence"/>
</dbReference>